<reference evidence="2 3" key="1">
    <citation type="journal article" date="2018" name="Front. Plant Sci.">
        <title>Red Clover (Trifolium pratense) and Zigzag Clover (T. medium) - A Picture of Genomic Similarities and Differences.</title>
        <authorList>
            <person name="Dluhosova J."/>
            <person name="Istvanek J."/>
            <person name="Nedelnik J."/>
            <person name="Repkova J."/>
        </authorList>
    </citation>
    <scope>NUCLEOTIDE SEQUENCE [LARGE SCALE GENOMIC DNA]</scope>
    <source>
        <strain evidence="3">cv. 10/8</strain>
        <tissue evidence="2">Leaf</tissue>
    </source>
</reference>
<organism evidence="2 3">
    <name type="scientific">Trifolium medium</name>
    <dbReference type="NCBI Taxonomy" id="97028"/>
    <lineage>
        <taxon>Eukaryota</taxon>
        <taxon>Viridiplantae</taxon>
        <taxon>Streptophyta</taxon>
        <taxon>Embryophyta</taxon>
        <taxon>Tracheophyta</taxon>
        <taxon>Spermatophyta</taxon>
        <taxon>Magnoliopsida</taxon>
        <taxon>eudicotyledons</taxon>
        <taxon>Gunneridae</taxon>
        <taxon>Pentapetalae</taxon>
        <taxon>rosids</taxon>
        <taxon>fabids</taxon>
        <taxon>Fabales</taxon>
        <taxon>Fabaceae</taxon>
        <taxon>Papilionoideae</taxon>
        <taxon>50 kb inversion clade</taxon>
        <taxon>NPAAA clade</taxon>
        <taxon>Hologalegina</taxon>
        <taxon>IRL clade</taxon>
        <taxon>Trifolieae</taxon>
        <taxon>Trifolium</taxon>
    </lineage>
</organism>
<name>A0A392TG36_9FABA</name>
<dbReference type="AlphaFoldDB" id="A0A392TG36"/>
<dbReference type="Proteomes" id="UP000265520">
    <property type="component" value="Unassembled WGS sequence"/>
</dbReference>
<keyword evidence="3" id="KW-1185">Reference proteome</keyword>
<feature type="region of interest" description="Disordered" evidence="1">
    <location>
        <begin position="1"/>
        <end position="68"/>
    </location>
</feature>
<protein>
    <submittedName>
        <fullName evidence="2">Uncharacterized protein</fullName>
    </submittedName>
</protein>
<proteinExistence type="predicted"/>
<feature type="non-terminal residue" evidence="2">
    <location>
        <position position="68"/>
    </location>
</feature>
<evidence type="ECO:0000313" key="2">
    <source>
        <dbReference type="EMBL" id="MCI58875.1"/>
    </source>
</evidence>
<feature type="compositionally biased region" description="Low complexity" evidence="1">
    <location>
        <begin position="43"/>
        <end position="68"/>
    </location>
</feature>
<accession>A0A392TG36</accession>
<evidence type="ECO:0000256" key="1">
    <source>
        <dbReference type="SAM" id="MobiDB-lite"/>
    </source>
</evidence>
<comment type="caution">
    <text evidence="2">The sequence shown here is derived from an EMBL/GenBank/DDBJ whole genome shotgun (WGS) entry which is preliminary data.</text>
</comment>
<dbReference type="EMBL" id="LXQA010553212">
    <property type="protein sequence ID" value="MCI58875.1"/>
    <property type="molecule type" value="Genomic_DNA"/>
</dbReference>
<evidence type="ECO:0000313" key="3">
    <source>
        <dbReference type="Proteomes" id="UP000265520"/>
    </source>
</evidence>
<sequence>MFQSRKRSSDNTGEPSSKKSKSINLKSDDEPEAETGIPPENQPPASSSGPPTATEAPQTTTDPAASGH</sequence>